<keyword evidence="2" id="KW-1133">Transmembrane helix</keyword>
<dbReference type="GO" id="GO:0004477">
    <property type="term" value="F:methenyltetrahydrofolate cyclohydrolase activity"/>
    <property type="evidence" value="ECO:0007669"/>
    <property type="project" value="UniProtKB-EC"/>
</dbReference>
<dbReference type="EMBL" id="CP155573">
    <property type="protein sequence ID" value="XFO67338.1"/>
    <property type="molecule type" value="Genomic_DNA"/>
</dbReference>
<keyword evidence="2" id="KW-0812">Transmembrane</keyword>
<dbReference type="SUPFAM" id="SSF101262">
    <property type="entry name" value="Methenyltetrahydrofolate cyclohydrolase-like"/>
    <property type="match status" value="1"/>
</dbReference>
<dbReference type="Proteomes" id="UP000216752">
    <property type="component" value="Chromosome"/>
</dbReference>
<dbReference type="EC" id="3.5.4.9" evidence="4"/>
<accession>A0ABZ3IPK0</accession>
<dbReference type="RefSeq" id="WP_094606276.1">
    <property type="nucleotide sequence ID" value="NZ_CP155573.1"/>
</dbReference>
<organism evidence="4 5">
    <name type="scientific">Sporomusa silvacetica DSM 10669</name>
    <dbReference type="NCBI Taxonomy" id="1123289"/>
    <lineage>
        <taxon>Bacteria</taxon>
        <taxon>Bacillati</taxon>
        <taxon>Bacillota</taxon>
        <taxon>Negativicutes</taxon>
        <taxon>Selenomonadales</taxon>
        <taxon>Sporomusaceae</taxon>
        <taxon>Sporomusa</taxon>
    </lineage>
</organism>
<keyword evidence="1" id="KW-0175">Coiled coil</keyword>
<reference evidence="4" key="1">
    <citation type="submission" date="2024-05" db="EMBL/GenBank/DDBJ databases">
        <title>Isolation and characterization of Sporomusa carbonis sp. nov., a carboxydotrophic hydrogenogen in the genus of Sporomusa isolated from a charcoal burning pile.</title>
        <authorList>
            <person name="Boeer T."/>
            <person name="Rosenbaum F."/>
            <person name="Eysell L."/>
            <person name="Mueller V."/>
            <person name="Daniel R."/>
            <person name="Poehlein A."/>
        </authorList>
    </citation>
    <scope>NUCLEOTIDE SEQUENCE [LARGE SCALE GENOMIC DNA]</scope>
    <source>
        <strain evidence="4">DSM 10669</strain>
    </source>
</reference>
<evidence type="ECO:0000313" key="5">
    <source>
        <dbReference type="Proteomes" id="UP000216752"/>
    </source>
</evidence>
<evidence type="ECO:0000313" key="4">
    <source>
        <dbReference type="EMBL" id="XFO67338.1"/>
    </source>
</evidence>
<feature type="coiled-coil region" evidence="1">
    <location>
        <begin position="44"/>
        <end position="71"/>
    </location>
</feature>
<keyword evidence="2" id="KW-0472">Membrane</keyword>
<proteinExistence type="predicted"/>
<gene>
    <name evidence="4" type="primary">fchA_4</name>
    <name evidence="4" type="ORF">SPSIL_035360</name>
</gene>
<dbReference type="InterPro" id="IPR036178">
    <property type="entry name" value="Formintransfe-cycloase-like_sf"/>
</dbReference>
<dbReference type="InterPro" id="IPR007044">
    <property type="entry name" value="Cyclodeamin/CycHdrlase"/>
</dbReference>
<name>A0ABZ3IPK0_9FIRM</name>
<feature type="domain" description="Cyclodeaminase/cyclohydrolase" evidence="3">
    <location>
        <begin position="6"/>
        <end position="182"/>
    </location>
</feature>
<evidence type="ECO:0000256" key="2">
    <source>
        <dbReference type="SAM" id="Phobius"/>
    </source>
</evidence>
<sequence>MLIDKSVTDFVDDLASDSPMPGGGGVAALAGALGAGLGLMVCSLTEGKEKFKNEQEAIAKLKKEGTRLKEELLHSVDGDGYSYLGIVNAYKLPKSNETEIKIRNQAVQEATKEAACFSLTVGQNCLQVMNFAIDVVQSGNLNAASESLACGLMAYAGVYAALVTVEINLASIKDHLFVKDILAINVHIKEQAETLKDKITSEVAKRIIIDDLIAKK</sequence>
<keyword evidence="5" id="KW-1185">Reference proteome</keyword>
<evidence type="ECO:0000259" key="3">
    <source>
        <dbReference type="Pfam" id="PF04961"/>
    </source>
</evidence>
<dbReference type="Gene3D" id="1.20.120.680">
    <property type="entry name" value="Formiminotetrahydrofolate cyclodeaminase monomer, up-and-down helical bundle"/>
    <property type="match status" value="1"/>
</dbReference>
<feature type="transmembrane region" description="Helical" evidence="2">
    <location>
        <begin position="20"/>
        <end position="42"/>
    </location>
</feature>
<dbReference type="Pfam" id="PF04961">
    <property type="entry name" value="FTCD_C"/>
    <property type="match status" value="1"/>
</dbReference>
<evidence type="ECO:0000256" key="1">
    <source>
        <dbReference type="SAM" id="Coils"/>
    </source>
</evidence>
<keyword evidence="4" id="KW-0378">Hydrolase</keyword>
<protein>
    <submittedName>
        <fullName evidence="4">Methenyltetrahydrofolate cyclohydrolase</fullName>
        <ecNumber evidence="4">3.5.4.9</ecNumber>
    </submittedName>
</protein>